<dbReference type="Proteomes" id="UP000555546">
    <property type="component" value="Unassembled WGS sequence"/>
</dbReference>
<evidence type="ECO:0000259" key="4">
    <source>
        <dbReference type="Pfam" id="PF07992"/>
    </source>
</evidence>
<keyword evidence="2" id="KW-0285">Flavoprotein</keyword>
<evidence type="ECO:0000256" key="2">
    <source>
        <dbReference type="ARBA" id="ARBA00022630"/>
    </source>
</evidence>
<dbReference type="PANTHER" id="PTHR48105">
    <property type="entry name" value="THIOREDOXIN REDUCTASE 1-RELATED-RELATED"/>
    <property type="match status" value="1"/>
</dbReference>
<comment type="caution">
    <text evidence="5">The sequence shown here is derived from an EMBL/GenBank/DDBJ whole genome shotgun (WGS) entry which is preliminary data.</text>
</comment>
<sequence>MGVEPQHDVIIVGCGPAALFTVFQLGLFGFRCQLVDAMDRPGGQCIALYADKPIYDVPGFPEIMGEKLVERLLQQIKPYAPLFHLNQIVEGITVSDGSVAVAIGNGTRLEARAVVIASGLGAFGADGRIVRPDPLAGLPLERSVNGLAVSAETFRTSCPRIYAIGDACQYPGKLRLILSGFHEAALMTQAIRAELRQASRLI</sequence>
<dbReference type="EMBL" id="JACIJG010000005">
    <property type="protein sequence ID" value="MBB5701888.1"/>
    <property type="molecule type" value="Genomic_DNA"/>
</dbReference>
<dbReference type="Gene3D" id="3.50.50.60">
    <property type="entry name" value="FAD/NAD(P)-binding domain"/>
    <property type="match status" value="1"/>
</dbReference>
<evidence type="ECO:0000313" key="5">
    <source>
        <dbReference type="EMBL" id="MBB5701888.1"/>
    </source>
</evidence>
<dbReference type="SUPFAM" id="SSF51905">
    <property type="entry name" value="FAD/NAD(P)-binding domain"/>
    <property type="match status" value="1"/>
</dbReference>
<dbReference type="InterPro" id="IPR036188">
    <property type="entry name" value="FAD/NAD-bd_sf"/>
</dbReference>
<evidence type="ECO:0000313" key="6">
    <source>
        <dbReference type="Proteomes" id="UP000555546"/>
    </source>
</evidence>
<name>A0A7W9AWI7_9HYPH</name>
<keyword evidence="6" id="KW-1185">Reference proteome</keyword>
<accession>A0A7W9AWI7</accession>
<protein>
    <recommendedName>
        <fullName evidence="1">Thioredoxin reductase</fullName>
    </recommendedName>
</protein>
<keyword evidence="3 5" id="KW-0560">Oxidoreductase</keyword>
<dbReference type="GO" id="GO:0016491">
    <property type="term" value="F:oxidoreductase activity"/>
    <property type="evidence" value="ECO:0007669"/>
    <property type="project" value="UniProtKB-KW"/>
</dbReference>
<dbReference type="AlphaFoldDB" id="A0A7W9AWI7"/>
<reference evidence="5 6" key="1">
    <citation type="submission" date="2020-08" db="EMBL/GenBank/DDBJ databases">
        <title>Genomic Encyclopedia of Type Strains, Phase IV (KMG-IV): sequencing the most valuable type-strain genomes for metagenomic binning, comparative biology and taxonomic classification.</title>
        <authorList>
            <person name="Goeker M."/>
        </authorList>
    </citation>
    <scope>NUCLEOTIDE SEQUENCE [LARGE SCALE GENOMIC DNA]</scope>
    <source>
        <strain evidence="5 6">DSM 26944</strain>
    </source>
</reference>
<gene>
    <name evidence="5" type="ORF">FHS76_001750</name>
</gene>
<dbReference type="InterPro" id="IPR050097">
    <property type="entry name" value="Ferredoxin-NADP_redctase_2"/>
</dbReference>
<evidence type="ECO:0000256" key="1">
    <source>
        <dbReference type="ARBA" id="ARBA00018719"/>
    </source>
</evidence>
<dbReference type="Pfam" id="PF07992">
    <property type="entry name" value="Pyr_redox_2"/>
    <property type="match status" value="1"/>
</dbReference>
<dbReference type="InterPro" id="IPR023753">
    <property type="entry name" value="FAD/NAD-binding_dom"/>
</dbReference>
<evidence type="ECO:0000256" key="3">
    <source>
        <dbReference type="ARBA" id="ARBA00023002"/>
    </source>
</evidence>
<dbReference type="RefSeq" id="WP_183650761.1">
    <property type="nucleotide sequence ID" value="NZ_JACIJG010000005.1"/>
</dbReference>
<dbReference type="PRINTS" id="PR00469">
    <property type="entry name" value="PNDRDTASEII"/>
</dbReference>
<proteinExistence type="predicted"/>
<feature type="domain" description="FAD/NAD(P)-binding" evidence="4">
    <location>
        <begin position="7"/>
        <end position="119"/>
    </location>
</feature>
<organism evidence="5 6">
    <name type="scientific">Brucella daejeonensis</name>
    <dbReference type="NCBI Taxonomy" id="659015"/>
    <lineage>
        <taxon>Bacteria</taxon>
        <taxon>Pseudomonadati</taxon>
        <taxon>Pseudomonadota</taxon>
        <taxon>Alphaproteobacteria</taxon>
        <taxon>Hyphomicrobiales</taxon>
        <taxon>Brucellaceae</taxon>
        <taxon>Brucella/Ochrobactrum group</taxon>
        <taxon>Brucella</taxon>
    </lineage>
</organism>